<dbReference type="Proteomes" id="UP000233491">
    <property type="component" value="Unassembled WGS sequence"/>
</dbReference>
<name>A0A2N3LSC2_9HYPH</name>
<reference evidence="1 2" key="1">
    <citation type="submission" date="2017-12" db="EMBL/GenBank/DDBJ databases">
        <title>Anaerobic carbon monoxide metabolism by Pleomorphomonas carboxyditropha sp. nov., a new mesophilic hydrogenogenic carboxidotroph.</title>
        <authorList>
            <person name="Esquivel-Elizondo S."/>
            <person name="Krajmalnik-Brown R."/>
        </authorList>
    </citation>
    <scope>NUCLEOTIDE SEQUENCE [LARGE SCALE GENOMIC DNA]</scope>
    <source>
        <strain evidence="1 2">R5-392</strain>
    </source>
</reference>
<dbReference type="Gene3D" id="3.30.2310.20">
    <property type="entry name" value="RelE-like"/>
    <property type="match status" value="1"/>
</dbReference>
<gene>
    <name evidence="1" type="ORF">CXZ10_20220</name>
</gene>
<comment type="caution">
    <text evidence="1">The sequence shown here is derived from an EMBL/GenBank/DDBJ whole genome shotgun (WGS) entry which is preliminary data.</text>
</comment>
<proteinExistence type="predicted"/>
<evidence type="ECO:0000313" key="2">
    <source>
        <dbReference type="Proteomes" id="UP000233491"/>
    </source>
</evidence>
<dbReference type="AlphaFoldDB" id="A0A2N3LSC2"/>
<organism evidence="1 2">
    <name type="scientific">Pleomorphomonas diazotrophica</name>
    <dbReference type="NCBI Taxonomy" id="1166257"/>
    <lineage>
        <taxon>Bacteria</taxon>
        <taxon>Pseudomonadati</taxon>
        <taxon>Pseudomonadota</taxon>
        <taxon>Alphaproteobacteria</taxon>
        <taxon>Hyphomicrobiales</taxon>
        <taxon>Pleomorphomonadaceae</taxon>
        <taxon>Pleomorphomonas</taxon>
    </lineage>
</organism>
<accession>A0A2N3LSC2</accession>
<sequence length="98" mass="10460">MFGTHQLAAYAAIIEKGIGMVGEEPERVGSIDRSSIAPDVRLFHLELAAGRRGAAAHCLYCTTGRLANGEAGVIILRVLHEGMEPRGKLLRALGRPPT</sequence>
<evidence type="ECO:0000313" key="1">
    <source>
        <dbReference type="EMBL" id="PKR87423.1"/>
    </source>
</evidence>
<keyword evidence="2" id="KW-1185">Reference proteome</keyword>
<dbReference type="EMBL" id="PJNW01000019">
    <property type="protein sequence ID" value="PKR87423.1"/>
    <property type="molecule type" value="Genomic_DNA"/>
</dbReference>
<dbReference type="InterPro" id="IPR035093">
    <property type="entry name" value="RelE/ParE_toxin_dom_sf"/>
</dbReference>
<protein>
    <submittedName>
        <fullName evidence="1">Type II toxin-antitoxin system RelE/ParE family toxin</fullName>
    </submittedName>
</protein>